<dbReference type="Proteomes" id="UP000642910">
    <property type="component" value="Unassembled WGS sequence"/>
</dbReference>
<organism evidence="2 3">
    <name type="scientific">Alicyclobacillus mali</name>
    <name type="common">ex Roth et al. 2021</name>
    <dbReference type="NCBI Taxonomy" id="1123961"/>
    <lineage>
        <taxon>Bacteria</taxon>
        <taxon>Bacillati</taxon>
        <taxon>Bacillota</taxon>
        <taxon>Bacilli</taxon>
        <taxon>Bacillales</taxon>
        <taxon>Alicyclobacillaceae</taxon>
        <taxon>Alicyclobacillus</taxon>
    </lineage>
</organism>
<accession>A0ABS0F3J2</accession>
<gene>
    <name evidence="2" type="ORF">IW967_08410</name>
</gene>
<proteinExistence type="predicted"/>
<protein>
    <submittedName>
        <fullName evidence="2">Uncharacterized protein</fullName>
    </submittedName>
</protein>
<evidence type="ECO:0000313" key="3">
    <source>
        <dbReference type="Proteomes" id="UP000642910"/>
    </source>
</evidence>
<evidence type="ECO:0000256" key="1">
    <source>
        <dbReference type="SAM" id="Phobius"/>
    </source>
</evidence>
<keyword evidence="1" id="KW-0472">Membrane</keyword>
<sequence>MAVVTDVLSGLLMLWFSLLFIGINRFCGRIKWKDRDAWQYILLECMLILYFIGSLKRWYFVIPMMAFLFPVWDFLQFRAHWISWITGASDERLRRYDNAFGDNVYLLPKSDRRTVPDAYHTVQHVLMALNTIAVFAMLR</sequence>
<name>A0ABS0F3J2_9BACL</name>
<feature type="transmembrane region" description="Helical" evidence="1">
    <location>
        <begin position="6"/>
        <end position="24"/>
    </location>
</feature>
<keyword evidence="1" id="KW-0812">Transmembrane</keyword>
<reference evidence="2 3" key="1">
    <citation type="submission" date="2020-11" db="EMBL/GenBank/DDBJ databases">
        <title>Genomic insight of Alicyclobacillus mali FL 18 reveals a new arsenic-resistant strain, with potential in environmental biotechnology.</title>
        <authorList>
            <person name="Fiorentino G."/>
            <person name="Gallo G."/>
            <person name="Aulitto M."/>
        </authorList>
    </citation>
    <scope>NUCLEOTIDE SEQUENCE [LARGE SCALE GENOMIC DNA]</scope>
    <source>
        <strain evidence="2 3">FL 18</strain>
    </source>
</reference>
<dbReference type="EMBL" id="JADPKZ010000039">
    <property type="protein sequence ID" value="MBF8377886.1"/>
    <property type="molecule type" value="Genomic_DNA"/>
</dbReference>
<feature type="transmembrane region" description="Helical" evidence="1">
    <location>
        <begin position="36"/>
        <end position="52"/>
    </location>
</feature>
<keyword evidence="1" id="KW-1133">Transmembrane helix</keyword>
<evidence type="ECO:0000313" key="2">
    <source>
        <dbReference type="EMBL" id="MBF8377886.1"/>
    </source>
</evidence>
<dbReference type="RefSeq" id="WP_195867623.1">
    <property type="nucleotide sequence ID" value="NZ_JADPKZ010000039.1"/>
</dbReference>
<comment type="caution">
    <text evidence="2">The sequence shown here is derived from an EMBL/GenBank/DDBJ whole genome shotgun (WGS) entry which is preliminary data.</text>
</comment>
<keyword evidence="3" id="KW-1185">Reference proteome</keyword>